<feature type="active site" evidence="3">
    <location>
        <position position="257"/>
    </location>
</feature>
<reference evidence="6 7" key="1">
    <citation type="journal article" date="2013" name="Genome Announc.">
        <title>Draft Genome Sequence of Rhodococcus opacus Strain M213 Shows a Diverse Catabolic Potential.</title>
        <authorList>
            <person name="Pathak A."/>
            <person name="Green S.J."/>
            <person name="Ogram A."/>
            <person name="Chauhan A."/>
        </authorList>
    </citation>
    <scope>NUCLEOTIDE SEQUENCE [LARGE SCALE GENOMIC DNA]</scope>
    <source>
        <strain evidence="6 7">M213</strain>
    </source>
</reference>
<dbReference type="Proteomes" id="UP000005951">
    <property type="component" value="Unassembled WGS sequence"/>
</dbReference>
<proteinExistence type="inferred from homology"/>
<evidence type="ECO:0000313" key="6">
    <source>
        <dbReference type="EMBL" id="EKT82020.1"/>
    </source>
</evidence>
<evidence type="ECO:0000256" key="4">
    <source>
        <dbReference type="RuleBase" id="RU003345"/>
    </source>
</evidence>
<dbReference type="InterPro" id="IPR016161">
    <property type="entry name" value="Ald_DH/histidinol_DH"/>
</dbReference>
<dbReference type="InterPro" id="IPR029510">
    <property type="entry name" value="Ald_DH_CS_GLU"/>
</dbReference>
<dbReference type="RefSeq" id="WP_005256686.1">
    <property type="nucleotide sequence ID" value="NZ_AJYC02000043.1"/>
</dbReference>
<keyword evidence="2 4" id="KW-0560">Oxidoreductase</keyword>
<comment type="caution">
    <text evidence="6">The sequence shown here is derived from an EMBL/GenBank/DDBJ whole genome shotgun (WGS) entry which is preliminary data.</text>
</comment>
<accession>K8XXW8</accession>
<dbReference type="Gene3D" id="3.40.309.10">
    <property type="entry name" value="Aldehyde Dehydrogenase, Chain A, domain 2"/>
    <property type="match status" value="1"/>
</dbReference>
<name>K8XXW8_RHOOP</name>
<dbReference type="InterPro" id="IPR050740">
    <property type="entry name" value="Aldehyde_DH_Superfamily"/>
</dbReference>
<dbReference type="CDD" id="cd07103">
    <property type="entry name" value="ALDH_F5_SSADH_GabD"/>
    <property type="match status" value="1"/>
</dbReference>
<dbReference type="InterPro" id="IPR015590">
    <property type="entry name" value="Aldehyde_DH_dom"/>
</dbReference>
<dbReference type="InterPro" id="IPR016163">
    <property type="entry name" value="Ald_DH_C"/>
</dbReference>
<evidence type="ECO:0000256" key="2">
    <source>
        <dbReference type="ARBA" id="ARBA00023002"/>
    </source>
</evidence>
<feature type="domain" description="Aldehyde dehydrogenase" evidence="5">
    <location>
        <begin position="20"/>
        <end position="479"/>
    </location>
</feature>
<dbReference type="EMBL" id="AJYC02000043">
    <property type="protein sequence ID" value="EKT82020.1"/>
    <property type="molecule type" value="Genomic_DNA"/>
</dbReference>
<sequence length="484" mass="51289">MRSSFDPTTLHTDLFIDGVWRKAAGAATFTVENPATQEVIAEVADGGADDALEAIAAAGRAQAKWSTSTPRERADILRRAFDLVIANTDRLAAIMTAEMGKPLAEARGEVAYGAEFLRWFSEEAIRIGGDHTTSVDGNTRILISKEPVGPCVLVTPWNFPLAMGARKIAPAIAAGCTMVFKPAELTPLTSLALVDIFRQAGLPDGVLNVVTTSGAAGVVEPWMNSGIARKVSFTGSTEVGKILLRQAAENVMRSSMELGGNAPFVVLADADVERAVDGAMKAKMRNMGEACTAANRFFVHRSLAEEFGEKLAKRMGELQVGNGALEGTEVGPLIEQKGLDKVEDLVADAVAKGARILTGGTRPQGPGYFYTPTVLTDVPLDAQLMTTEIFGPVAAITPFDSEDEAVRLANDTDWGLVGYVFTENVDKAMRFSSALEVGMVGLNTGLVSNPAAPFGGVKQSGLGREGGKIGIDEFLEYKYTAIAR</sequence>
<evidence type="ECO:0000256" key="1">
    <source>
        <dbReference type="ARBA" id="ARBA00009986"/>
    </source>
</evidence>
<dbReference type="FunFam" id="3.40.605.10:FF:000005">
    <property type="entry name" value="Succinate-semialdehyde dehydrogenase I"/>
    <property type="match status" value="1"/>
</dbReference>
<dbReference type="PROSITE" id="PS00687">
    <property type="entry name" value="ALDEHYDE_DEHYDR_GLU"/>
    <property type="match status" value="1"/>
</dbReference>
<organism evidence="6 7">
    <name type="scientific">Rhodococcus opacus M213</name>
    <dbReference type="NCBI Taxonomy" id="1129896"/>
    <lineage>
        <taxon>Bacteria</taxon>
        <taxon>Bacillati</taxon>
        <taxon>Actinomycetota</taxon>
        <taxon>Actinomycetes</taxon>
        <taxon>Mycobacteriales</taxon>
        <taxon>Nocardiaceae</taxon>
        <taxon>Rhodococcus</taxon>
    </lineage>
</organism>
<dbReference type="PANTHER" id="PTHR43353">
    <property type="entry name" value="SUCCINATE-SEMIALDEHYDE DEHYDROGENASE, MITOCHONDRIAL"/>
    <property type="match status" value="1"/>
</dbReference>
<protein>
    <submittedName>
        <fullName evidence="6">Succinate semialdehyde dehydrogenase</fullName>
    </submittedName>
</protein>
<dbReference type="SUPFAM" id="SSF53720">
    <property type="entry name" value="ALDH-like"/>
    <property type="match status" value="1"/>
</dbReference>
<dbReference type="AlphaFoldDB" id="K8XXW8"/>
<evidence type="ECO:0000259" key="5">
    <source>
        <dbReference type="Pfam" id="PF00171"/>
    </source>
</evidence>
<dbReference type="PANTHER" id="PTHR43353:SF5">
    <property type="entry name" value="SUCCINATE-SEMIALDEHYDE DEHYDROGENASE, MITOCHONDRIAL"/>
    <property type="match status" value="1"/>
</dbReference>
<dbReference type="GO" id="GO:0009450">
    <property type="term" value="P:gamma-aminobutyric acid catabolic process"/>
    <property type="evidence" value="ECO:0007669"/>
    <property type="project" value="TreeGrafter"/>
</dbReference>
<evidence type="ECO:0000256" key="3">
    <source>
        <dbReference type="PROSITE-ProRule" id="PRU10007"/>
    </source>
</evidence>
<dbReference type="Pfam" id="PF00171">
    <property type="entry name" value="Aldedh"/>
    <property type="match status" value="1"/>
</dbReference>
<gene>
    <name evidence="6" type="ORF">WSS_A14309</name>
</gene>
<dbReference type="FunFam" id="3.40.309.10:FF:000004">
    <property type="entry name" value="Succinate-semialdehyde dehydrogenase I"/>
    <property type="match status" value="1"/>
</dbReference>
<evidence type="ECO:0000313" key="7">
    <source>
        <dbReference type="Proteomes" id="UP000005951"/>
    </source>
</evidence>
<dbReference type="Gene3D" id="3.40.605.10">
    <property type="entry name" value="Aldehyde Dehydrogenase, Chain A, domain 1"/>
    <property type="match status" value="1"/>
</dbReference>
<comment type="similarity">
    <text evidence="1 4">Belongs to the aldehyde dehydrogenase family.</text>
</comment>
<dbReference type="FunFam" id="3.40.605.10:FF:000026">
    <property type="entry name" value="Aldehyde dehydrogenase, putative"/>
    <property type="match status" value="1"/>
</dbReference>
<dbReference type="GO" id="GO:0004777">
    <property type="term" value="F:succinate-semialdehyde dehydrogenase (NAD+) activity"/>
    <property type="evidence" value="ECO:0007669"/>
    <property type="project" value="TreeGrafter"/>
</dbReference>
<dbReference type="InterPro" id="IPR016162">
    <property type="entry name" value="Ald_DH_N"/>
</dbReference>